<feature type="chain" id="PRO_5036380990" description="RxLR effector protein" evidence="1">
    <location>
        <begin position="26"/>
        <end position="53"/>
    </location>
</feature>
<evidence type="ECO:0000313" key="3">
    <source>
        <dbReference type="EMBL" id="KAE9259602.1"/>
    </source>
</evidence>
<proteinExistence type="predicted"/>
<feature type="signal peptide" evidence="1">
    <location>
        <begin position="1"/>
        <end position="25"/>
    </location>
</feature>
<organism evidence="2 4">
    <name type="scientific">Phytophthora fragariae</name>
    <dbReference type="NCBI Taxonomy" id="53985"/>
    <lineage>
        <taxon>Eukaryota</taxon>
        <taxon>Sar</taxon>
        <taxon>Stramenopiles</taxon>
        <taxon>Oomycota</taxon>
        <taxon>Peronosporomycetes</taxon>
        <taxon>Peronosporales</taxon>
        <taxon>Peronosporaceae</taxon>
        <taxon>Phytophthora</taxon>
    </lineage>
</organism>
<evidence type="ECO:0000313" key="5">
    <source>
        <dbReference type="Proteomes" id="UP000486351"/>
    </source>
</evidence>
<dbReference type="EMBL" id="QXGD01000667">
    <property type="protein sequence ID" value="KAE9229459.1"/>
    <property type="molecule type" value="Genomic_DNA"/>
</dbReference>
<reference evidence="2 4" key="1">
    <citation type="submission" date="2018-08" db="EMBL/GenBank/DDBJ databases">
        <title>Genomic investigation of the strawberry pathogen Phytophthora fragariae indicates pathogenicity is determined by transcriptional variation in three key races.</title>
        <authorList>
            <person name="Adams T.M."/>
            <person name="Armitage A.D."/>
            <person name="Sobczyk M.K."/>
            <person name="Bates H.J."/>
            <person name="Dunwell J.M."/>
            <person name="Nellist C.F."/>
            <person name="Harrison R.J."/>
        </authorList>
    </citation>
    <scope>NUCLEOTIDE SEQUENCE [LARGE SCALE GENOMIC DNA]</scope>
    <source>
        <strain evidence="2 4">BC-1</strain>
        <strain evidence="3 5">NOV-77</strain>
    </source>
</reference>
<evidence type="ECO:0000313" key="4">
    <source>
        <dbReference type="Proteomes" id="UP000440367"/>
    </source>
</evidence>
<dbReference type="EMBL" id="QXFY01012005">
    <property type="protein sequence ID" value="KAE9259602.1"/>
    <property type="molecule type" value="Genomic_DNA"/>
</dbReference>
<evidence type="ECO:0000256" key="1">
    <source>
        <dbReference type="SAM" id="SignalP"/>
    </source>
</evidence>
<dbReference type="AlphaFoldDB" id="A0A6A3Z2S5"/>
<evidence type="ECO:0008006" key="6">
    <source>
        <dbReference type="Google" id="ProtNLM"/>
    </source>
</evidence>
<gene>
    <name evidence="2" type="ORF">PF002_g13307</name>
    <name evidence="3" type="ORF">PF008_g33319</name>
</gene>
<accession>A0A6A3Z2S5</accession>
<comment type="caution">
    <text evidence="2">The sequence shown here is derived from an EMBL/GenBank/DDBJ whole genome shotgun (WGS) entry which is preliminary data.</text>
</comment>
<evidence type="ECO:0000313" key="2">
    <source>
        <dbReference type="EMBL" id="KAE9229459.1"/>
    </source>
</evidence>
<dbReference type="Proteomes" id="UP000486351">
    <property type="component" value="Unassembled WGS sequence"/>
</dbReference>
<sequence length="53" mass="5764">MPRRYFTSPILVIVNLASSWAATLSHNAGGPIRRRSSTYTVSSICTSSPSYMA</sequence>
<keyword evidence="1" id="KW-0732">Signal</keyword>
<protein>
    <recommendedName>
        <fullName evidence="6">RxLR effector protein</fullName>
    </recommendedName>
</protein>
<name>A0A6A3Z2S5_9STRA</name>
<dbReference type="Proteomes" id="UP000440367">
    <property type="component" value="Unassembled WGS sequence"/>
</dbReference>